<dbReference type="SUPFAM" id="SSF48208">
    <property type="entry name" value="Six-hairpin glycosidases"/>
    <property type="match status" value="1"/>
</dbReference>
<name>A0A4Q1DBW4_9BACT</name>
<evidence type="ECO:0000313" key="3">
    <source>
        <dbReference type="Proteomes" id="UP000290545"/>
    </source>
</evidence>
<accession>A0A4Q1DBW4</accession>
<keyword evidence="1" id="KW-0732">Signal</keyword>
<organism evidence="2 3">
    <name type="scientific">Filimonas effusa</name>
    <dbReference type="NCBI Taxonomy" id="2508721"/>
    <lineage>
        <taxon>Bacteria</taxon>
        <taxon>Pseudomonadati</taxon>
        <taxon>Bacteroidota</taxon>
        <taxon>Chitinophagia</taxon>
        <taxon>Chitinophagales</taxon>
        <taxon>Chitinophagaceae</taxon>
        <taxon>Filimonas</taxon>
    </lineage>
</organism>
<dbReference type="OrthoDB" id="3796513at2"/>
<dbReference type="EMBL" id="SDHZ01000001">
    <property type="protein sequence ID" value="RXK86961.1"/>
    <property type="molecule type" value="Genomic_DNA"/>
</dbReference>
<keyword evidence="3" id="KW-1185">Reference proteome</keyword>
<dbReference type="Proteomes" id="UP000290545">
    <property type="component" value="Unassembled WGS sequence"/>
</dbReference>
<dbReference type="InterPro" id="IPR008928">
    <property type="entry name" value="6-hairpin_glycosidase_sf"/>
</dbReference>
<evidence type="ECO:0000256" key="1">
    <source>
        <dbReference type="SAM" id="SignalP"/>
    </source>
</evidence>
<dbReference type="GO" id="GO:0005975">
    <property type="term" value="P:carbohydrate metabolic process"/>
    <property type="evidence" value="ECO:0007669"/>
    <property type="project" value="InterPro"/>
</dbReference>
<dbReference type="AlphaFoldDB" id="A0A4Q1DBW4"/>
<comment type="caution">
    <text evidence="2">The sequence shown here is derived from an EMBL/GenBank/DDBJ whole genome shotgun (WGS) entry which is preliminary data.</text>
</comment>
<protein>
    <submittedName>
        <fullName evidence="2">Uncharacterized protein</fullName>
    </submittedName>
</protein>
<reference evidence="2 3" key="1">
    <citation type="submission" date="2019-01" db="EMBL/GenBank/DDBJ databases">
        <title>Filimonas sp. strain TTM-71.</title>
        <authorList>
            <person name="Chen W.-M."/>
        </authorList>
    </citation>
    <scope>NUCLEOTIDE SEQUENCE [LARGE SCALE GENOMIC DNA]</scope>
    <source>
        <strain evidence="2 3">TTM-71</strain>
    </source>
</reference>
<proteinExistence type="predicted"/>
<dbReference type="RefSeq" id="WP_129002710.1">
    <property type="nucleotide sequence ID" value="NZ_SDHZ01000001.1"/>
</dbReference>
<evidence type="ECO:0000313" key="2">
    <source>
        <dbReference type="EMBL" id="RXK86961.1"/>
    </source>
</evidence>
<feature type="chain" id="PRO_5020179673" evidence="1">
    <location>
        <begin position="20"/>
        <end position="946"/>
    </location>
</feature>
<sequence>MIAQRIAFFALLTALIPFAGNAQRVTAGSKYITISSGGRDYRFLPSFTVLYNTSDPAMALKPGGIRKVVYNLLTWKTADSSRADFKQKKVNASVAGDGFDDRILRTKAEMRTANVFNSGTRTDIIASAIQVKGDTAFLVFPASKAFSLKAWVLLAAKPYPVLQYSFVPKRNGFYSIGYTGAPAFEKEATAESWQPLIWTEKRTPDQPYLTPAFMATLPTTMVNDGKSTIGVLASPEYLPFQPLPLLTNSRFGVALLNNRHQLQPQLFAPIQGGYLSEMKAGKPFTFSFSLVVQSASVSATYQYIAENVFGFKNYRHNDIASLNTALDNMVDYSLSHYAWFVDSLKGCAYSTDVPGAVKNVSSLNPLELAIVRNDTTMFEKRAYPLMEFMLSREKFLFSLDSTQKIQSPSRKLKGPIAPLSELGALYNVFGKHNSFYTSLAEKEFSSSRTRNLDDNEIGNSWMNAMFLYKATSDKKYLTAAVAKAKQYLKQRVYKKQTAFQDPLNGSHFFWPTYTNHWIEFLELYELTGDTAFLDAAREGARYYTMFTWMAPAIPDSLITVNKGGKAPMYWYLKSKGHKQMYYPEEQAPAWRLSEMGLTPESSGTSTGHRAIMMSNYAPWMLRIGYYSKDSFLVNVAKAAIIGRYRNFPGYHINTERTTAYEKADFPLHEHTDQSVNSFHYNHILPMASMLLDYLVSDAFARSNGAINFPSEYIEGYAYLQNKMYGAAKGKFYDEREAQLWMPKRLLNIDNVELNYIAARTPGKLLLAFTNQSADEVTTRVTVNPSLAGLASGSVLKAYAGAASGLKDSSFTVTVPANGIAAVEINKVQIDAAFQQQILANTGDNSTDFVSIPEGNAKALLFKLGTYSRRLYVFLEDDDNKWKQAKLTCTDAEGRKTEVLKSSYPFEFTVPVTLSGAVRFSLELTARDGRIINSAEIELGNSLKKQR</sequence>
<feature type="signal peptide" evidence="1">
    <location>
        <begin position="1"/>
        <end position="19"/>
    </location>
</feature>
<gene>
    <name evidence="2" type="ORF">ESB13_09300</name>
</gene>